<dbReference type="Proteomes" id="UP000297447">
    <property type="component" value="Unassembled WGS sequence"/>
</dbReference>
<evidence type="ECO:0000313" key="11">
    <source>
        <dbReference type="Proteomes" id="UP000297447"/>
    </source>
</evidence>
<evidence type="ECO:0000256" key="2">
    <source>
        <dbReference type="ARBA" id="ARBA00007935"/>
    </source>
</evidence>
<dbReference type="Pfam" id="PF01032">
    <property type="entry name" value="FecCD"/>
    <property type="match status" value="1"/>
</dbReference>
<comment type="caution">
    <text evidence="10">The sequence shown here is derived from an EMBL/GenBank/DDBJ whole genome shotgun (WGS) entry which is preliminary data.</text>
</comment>
<feature type="transmembrane region" description="Helical" evidence="9">
    <location>
        <begin position="131"/>
        <end position="152"/>
    </location>
</feature>
<dbReference type="SUPFAM" id="SSF81345">
    <property type="entry name" value="ABC transporter involved in vitamin B12 uptake, BtuC"/>
    <property type="match status" value="1"/>
</dbReference>
<feature type="transmembrane region" description="Helical" evidence="9">
    <location>
        <begin position="277"/>
        <end position="304"/>
    </location>
</feature>
<dbReference type="AlphaFoldDB" id="A0A4V3IQD3"/>
<keyword evidence="5 9" id="KW-0812">Transmembrane</keyword>
<evidence type="ECO:0000256" key="1">
    <source>
        <dbReference type="ARBA" id="ARBA00004651"/>
    </source>
</evidence>
<dbReference type="EMBL" id="SOHE01000092">
    <property type="protein sequence ID" value="TFD44761.1"/>
    <property type="molecule type" value="Genomic_DNA"/>
</dbReference>
<feature type="transmembrane region" description="Helical" evidence="9">
    <location>
        <begin position="349"/>
        <end position="368"/>
    </location>
</feature>
<keyword evidence="11" id="KW-1185">Reference proteome</keyword>
<comment type="subcellular location">
    <subcellularLocation>
        <location evidence="1">Cell membrane</location>
        <topology evidence="1">Multi-pass membrane protein</topology>
    </subcellularLocation>
</comment>
<evidence type="ECO:0000256" key="7">
    <source>
        <dbReference type="ARBA" id="ARBA00023136"/>
    </source>
</evidence>
<gene>
    <name evidence="10" type="ORF">E3T55_20075</name>
</gene>
<feature type="transmembrane region" description="Helical" evidence="9">
    <location>
        <begin position="189"/>
        <end position="209"/>
    </location>
</feature>
<dbReference type="GO" id="GO:0033214">
    <property type="term" value="P:siderophore-iron import into cell"/>
    <property type="evidence" value="ECO:0007669"/>
    <property type="project" value="TreeGrafter"/>
</dbReference>
<dbReference type="RefSeq" id="WP_134521424.1">
    <property type="nucleotide sequence ID" value="NZ_SOHE01000092.1"/>
</dbReference>
<sequence length="373" mass="38054">MLTSLPKGASSGAPEVTPLAPRPTVAAPGGDPSHPSSATRRPRRRLILGLLVAAVLLLLAVAASFIVGTRDIALGTVLDAVFAPDRSVTDHTVVLDLRVPRTVVGLLAGLALGLAGALMQGVTRNPLADPGLLGVNAGASLFVVAGIAWFGVTSALGYVWFAFIGAAVATTVVYLIGSLGREGATPVKLALAGTALTAALTSLITIVLLTDGEAFDRYRFWAAGSLVARGLDSTLPLVPFIVAGTLLAVAAARMLNALALGDDLARGLGQNLVTARIVCAVAVVLLCGSATAMAGPIVFVGLAVPHLARWFTGPDYRWILAYSALLGPALLIFADVLGRILARPGEIEAGLVVAFLGAPVLIALVRRVKLVGL</sequence>
<accession>A0A4V3IQD3</accession>
<dbReference type="CDD" id="cd06550">
    <property type="entry name" value="TM_ABC_iron-siderophores_like"/>
    <property type="match status" value="1"/>
</dbReference>
<dbReference type="InterPro" id="IPR037294">
    <property type="entry name" value="ABC_BtuC-like"/>
</dbReference>
<feature type="transmembrane region" description="Helical" evidence="9">
    <location>
        <begin position="237"/>
        <end position="256"/>
    </location>
</feature>
<protein>
    <submittedName>
        <fullName evidence="10">Iron ABC transporter permease</fullName>
    </submittedName>
</protein>
<evidence type="ECO:0000256" key="4">
    <source>
        <dbReference type="ARBA" id="ARBA00022475"/>
    </source>
</evidence>
<evidence type="ECO:0000256" key="8">
    <source>
        <dbReference type="SAM" id="MobiDB-lite"/>
    </source>
</evidence>
<keyword evidence="3" id="KW-0813">Transport</keyword>
<evidence type="ECO:0000256" key="9">
    <source>
        <dbReference type="SAM" id="Phobius"/>
    </source>
</evidence>
<evidence type="ECO:0000256" key="3">
    <source>
        <dbReference type="ARBA" id="ARBA00022448"/>
    </source>
</evidence>
<feature type="transmembrane region" description="Helical" evidence="9">
    <location>
        <begin position="46"/>
        <end position="67"/>
    </location>
</feature>
<feature type="transmembrane region" description="Helical" evidence="9">
    <location>
        <begin position="316"/>
        <end position="337"/>
    </location>
</feature>
<name>A0A4V3IQD3_9MICO</name>
<organism evidence="10 11">
    <name type="scientific">Cryobacterium frigoriphilum</name>
    <dbReference type="NCBI Taxonomy" id="1259150"/>
    <lineage>
        <taxon>Bacteria</taxon>
        <taxon>Bacillati</taxon>
        <taxon>Actinomycetota</taxon>
        <taxon>Actinomycetes</taxon>
        <taxon>Micrococcales</taxon>
        <taxon>Microbacteriaceae</taxon>
        <taxon>Cryobacterium</taxon>
    </lineage>
</organism>
<proteinExistence type="inferred from homology"/>
<feature type="transmembrane region" description="Helical" evidence="9">
    <location>
        <begin position="102"/>
        <end position="119"/>
    </location>
</feature>
<comment type="similarity">
    <text evidence="2">Belongs to the binding-protein-dependent transport system permease family. FecCD subfamily.</text>
</comment>
<dbReference type="InterPro" id="IPR000522">
    <property type="entry name" value="ABC_transptr_permease_BtuC"/>
</dbReference>
<keyword evidence="7 9" id="KW-0472">Membrane</keyword>
<dbReference type="OrthoDB" id="9782305at2"/>
<dbReference type="GO" id="GO:0005886">
    <property type="term" value="C:plasma membrane"/>
    <property type="evidence" value="ECO:0007669"/>
    <property type="project" value="UniProtKB-SubCell"/>
</dbReference>
<evidence type="ECO:0000256" key="5">
    <source>
        <dbReference type="ARBA" id="ARBA00022692"/>
    </source>
</evidence>
<dbReference type="PANTHER" id="PTHR30472:SF1">
    <property type="entry name" value="FE(3+) DICITRATE TRANSPORT SYSTEM PERMEASE PROTEIN FECC-RELATED"/>
    <property type="match status" value="1"/>
</dbReference>
<feature type="region of interest" description="Disordered" evidence="8">
    <location>
        <begin position="1"/>
        <end position="40"/>
    </location>
</feature>
<dbReference type="PANTHER" id="PTHR30472">
    <property type="entry name" value="FERRIC ENTEROBACTIN TRANSPORT SYSTEM PERMEASE PROTEIN"/>
    <property type="match status" value="1"/>
</dbReference>
<keyword evidence="4" id="KW-1003">Cell membrane</keyword>
<dbReference type="FunFam" id="1.10.3470.10:FF:000001">
    <property type="entry name" value="Vitamin B12 ABC transporter permease BtuC"/>
    <property type="match status" value="1"/>
</dbReference>
<reference evidence="10 11" key="1">
    <citation type="submission" date="2019-03" db="EMBL/GenBank/DDBJ databases">
        <title>Genomics of glacier-inhabiting Cryobacterium strains.</title>
        <authorList>
            <person name="Liu Q."/>
            <person name="Xin Y.-H."/>
        </authorList>
    </citation>
    <scope>NUCLEOTIDE SEQUENCE [LARGE SCALE GENOMIC DNA]</scope>
    <source>
        <strain evidence="10 11">Hh14</strain>
    </source>
</reference>
<keyword evidence="6 9" id="KW-1133">Transmembrane helix</keyword>
<dbReference type="GO" id="GO:0022857">
    <property type="term" value="F:transmembrane transporter activity"/>
    <property type="evidence" value="ECO:0007669"/>
    <property type="project" value="InterPro"/>
</dbReference>
<feature type="transmembrane region" description="Helical" evidence="9">
    <location>
        <begin position="158"/>
        <end position="177"/>
    </location>
</feature>
<evidence type="ECO:0000313" key="10">
    <source>
        <dbReference type="EMBL" id="TFD44761.1"/>
    </source>
</evidence>
<dbReference type="Gene3D" id="1.10.3470.10">
    <property type="entry name" value="ABC transporter involved in vitamin B12 uptake, BtuC"/>
    <property type="match status" value="1"/>
</dbReference>
<evidence type="ECO:0000256" key="6">
    <source>
        <dbReference type="ARBA" id="ARBA00022989"/>
    </source>
</evidence>